<proteinExistence type="predicted"/>
<accession>A0A8H6NDR8</accession>
<keyword evidence="4" id="KW-1185">Reference proteome</keyword>
<dbReference type="OrthoDB" id="5382699at2759"/>
<evidence type="ECO:0000313" key="3">
    <source>
        <dbReference type="EMBL" id="KAF6828890.1"/>
    </source>
</evidence>
<comment type="caution">
    <text evidence="3">The sequence shown here is derived from an EMBL/GenBank/DDBJ whole genome shotgun (WGS) entry which is preliminary data.</text>
</comment>
<feature type="transmembrane region" description="Helical" evidence="2">
    <location>
        <begin position="368"/>
        <end position="389"/>
    </location>
</feature>
<dbReference type="Proteomes" id="UP000639643">
    <property type="component" value="Unassembled WGS sequence"/>
</dbReference>
<sequence>MALPTWTQLSTPIRHLRSALFLVLTYLITAALSQEDEKYNSTCLDDIYKDPTIQHPGSIFASDVWIRRGRCIRDTDRYEVCRENLMAVLDDLIPLQQTEYGASAGVLTLLPTAGALFGSPTAELWALLRMSPVAGFLAQCLTFGGTMVPSQTEDYLKVSKNQGCTTMRVPTPSTKASAERGDAEGYESVAEEVQRTIRHTLDRDRQGPQRYAGLSARDMFWVGCAVLVVFNAASQACLAVIEQGSIYANWCTSIWWAHIWYLIVTFVAIVDGYINLPFQEQWKVYITRQSVTLVGRDIGAFEETRFELDGIGSNAIEDAMKNALPRPDAVEASTTTEAGSPLGRQVLVVISVSQDDKRQPYWLSGLRLFFRAGSIVCYVFATSVFAAVTLLAMPMAQMVLTVIVGSGFFSRAVVQKMVKTVYDERPVVHLIAEDKRTADRMLADVMRTGLEPEDASSSYVFEVDGKLWIRQVCVGVTKRWKRWLFGVMAGLSVVGASGPAARESKGTWSTVRQTDY</sequence>
<keyword evidence="2" id="KW-0812">Transmembrane</keyword>
<feature type="transmembrane region" description="Helical" evidence="2">
    <location>
        <begin position="253"/>
        <end position="274"/>
    </location>
</feature>
<reference evidence="3" key="1">
    <citation type="journal article" date="2020" name="Phytopathology">
        <title>Genome Sequence Resources of Colletotrichum truncatum, C. plurivorum, C. musicola, and C. sojae: Four Species Pathogenic to Soybean (Glycine max).</title>
        <authorList>
            <person name="Rogerio F."/>
            <person name="Boufleur T.R."/>
            <person name="Ciampi-Guillardi M."/>
            <person name="Sukno S.A."/>
            <person name="Thon M.R."/>
            <person name="Massola Junior N.S."/>
            <person name="Baroncelli R."/>
        </authorList>
    </citation>
    <scope>NUCLEOTIDE SEQUENCE</scope>
    <source>
        <strain evidence="3">LFN0074</strain>
    </source>
</reference>
<feature type="region of interest" description="Disordered" evidence="1">
    <location>
        <begin position="497"/>
        <end position="516"/>
    </location>
</feature>
<evidence type="ECO:0000256" key="1">
    <source>
        <dbReference type="SAM" id="MobiDB-lite"/>
    </source>
</evidence>
<organism evidence="3 4">
    <name type="scientific">Colletotrichum musicola</name>
    <dbReference type="NCBI Taxonomy" id="2175873"/>
    <lineage>
        <taxon>Eukaryota</taxon>
        <taxon>Fungi</taxon>
        <taxon>Dikarya</taxon>
        <taxon>Ascomycota</taxon>
        <taxon>Pezizomycotina</taxon>
        <taxon>Sordariomycetes</taxon>
        <taxon>Hypocreomycetidae</taxon>
        <taxon>Glomerellales</taxon>
        <taxon>Glomerellaceae</taxon>
        <taxon>Colletotrichum</taxon>
        <taxon>Colletotrichum orchidearum species complex</taxon>
    </lineage>
</organism>
<gene>
    <name evidence="3" type="ORF">CMUS01_08395</name>
</gene>
<feature type="transmembrane region" description="Helical" evidence="2">
    <location>
        <begin position="395"/>
        <end position="414"/>
    </location>
</feature>
<feature type="compositionally biased region" description="Polar residues" evidence="1">
    <location>
        <begin position="506"/>
        <end position="516"/>
    </location>
</feature>
<keyword evidence="2" id="KW-1133">Transmembrane helix</keyword>
<evidence type="ECO:0000313" key="4">
    <source>
        <dbReference type="Proteomes" id="UP000639643"/>
    </source>
</evidence>
<evidence type="ECO:0000256" key="2">
    <source>
        <dbReference type="SAM" id="Phobius"/>
    </source>
</evidence>
<dbReference type="EMBL" id="WIGM01000325">
    <property type="protein sequence ID" value="KAF6828890.1"/>
    <property type="molecule type" value="Genomic_DNA"/>
</dbReference>
<keyword evidence="2" id="KW-0472">Membrane</keyword>
<feature type="transmembrane region" description="Helical" evidence="2">
    <location>
        <begin position="219"/>
        <end position="241"/>
    </location>
</feature>
<feature type="transmembrane region" description="Helical" evidence="2">
    <location>
        <begin position="15"/>
        <end position="32"/>
    </location>
</feature>
<dbReference type="AlphaFoldDB" id="A0A8H6NDR8"/>
<name>A0A8H6NDR8_9PEZI</name>
<protein>
    <submittedName>
        <fullName evidence="3">Uncharacterized protein</fullName>
    </submittedName>
</protein>